<dbReference type="InterPro" id="IPR029052">
    <property type="entry name" value="Metallo-depent_PP-like"/>
</dbReference>
<evidence type="ECO:0000259" key="4">
    <source>
        <dbReference type="Pfam" id="PF00149"/>
    </source>
</evidence>
<sequence>MSLGIEHRSPGSDLELNALEDVDDLLIRRTRKQPRSKARKVCGWCCSKEVLRVVAFSLVFLILGAIIGHVSVRITTTDSGLYTSAVAESQYTTKFMVVGDFGREGKDHQSDVALQMALVGEIFKPHFIVSTGDNFYPSGLKVENDPQVMRTFRSVYAYPSLKVPWYAVLGNHDYGDGSDKHDMRTSPSLQSSEFMQVLDERWICCGGRDFVSERVNFTDDGLLELFFVDTSPYVHEYYKEPWASVSGGILDEKEKVEAKRGELDLAIEMSIAPWKIVVGHHPVRSNGMHGDTPELLSVFPDLLNKYKVDFYLNGHEHDLQDISEPGNPSLRYITSGAGSRTRIESGYGHNEKNYFSFKSGFVTIALSKKRARVQFWHYDSTMAYEYYVDKA</sequence>
<dbReference type="PANTHER" id="PTHR10161">
    <property type="entry name" value="TARTRATE-RESISTANT ACID PHOSPHATASE TYPE 5"/>
    <property type="match status" value="1"/>
</dbReference>
<dbReference type="Gene3D" id="3.60.21.10">
    <property type="match status" value="1"/>
</dbReference>
<dbReference type="OrthoDB" id="411211at2759"/>
<keyword evidence="2" id="KW-0378">Hydrolase</keyword>
<dbReference type="InterPro" id="IPR004843">
    <property type="entry name" value="Calcineurin-like_PHP"/>
</dbReference>
<dbReference type="InterPro" id="IPR051558">
    <property type="entry name" value="Metallophosphoesterase_PAP"/>
</dbReference>
<evidence type="ECO:0000256" key="3">
    <source>
        <dbReference type="SAM" id="Phobius"/>
    </source>
</evidence>
<dbReference type="EMBL" id="CP031044">
    <property type="protein sequence ID" value="QDZ23744.1"/>
    <property type="molecule type" value="Genomic_DNA"/>
</dbReference>
<feature type="domain" description="Calcineurin-like phosphoesterase" evidence="4">
    <location>
        <begin position="94"/>
        <end position="318"/>
    </location>
</feature>
<dbReference type="Pfam" id="PF00149">
    <property type="entry name" value="Metallophos"/>
    <property type="match status" value="1"/>
</dbReference>
<dbReference type="SUPFAM" id="SSF56300">
    <property type="entry name" value="Metallo-dependent phosphatases"/>
    <property type="match status" value="1"/>
</dbReference>
<keyword evidence="1" id="KW-0732">Signal</keyword>
<dbReference type="PANTHER" id="PTHR10161:SF14">
    <property type="entry name" value="TARTRATE-RESISTANT ACID PHOSPHATASE TYPE 5"/>
    <property type="match status" value="1"/>
</dbReference>
<gene>
    <name evidence="5" type="ORF">A3770_11p62620</name>
</gene>
<keyword evidence="3" id="KW-0812">Transmembrane</keyword>
<name>A0A5B8MVK2_9CHLO</name>
<reference evidence="5 6" key="1">
    <citation type="submission" date="2018-07" db="EMBL/GenBank/DDBJ databases">
        <title>The complete nuclear genome of the prasinophyte Chloropicon primus (CCMP1205).</title>
        <authorList>
            <person name="Pombert J.-F."/>
            <person name="Otis C."/>
            <person name="Turmel M."/>
            <person name="Lemieux C."/>
        </authorList>
    </citation>
    <scope>NUCLEOTIDE SEQUENCE [LARGE SCALE GENOMIC DNA]</scope>
    <source>
        <strain evidence="5 6">CCMP1205</strain>
    </source>
</reference>
<evidence type="ECO:0000256" key="1">
    <source>
        <dbReference type="ARBA" id="ARBA00022729"/>
    </source>
</evidence>
<dbReference type="Proteomes" id="UP000316726">
    <property type="component" value="Chromosome 11"/>
</dbReference>
<protein>
    <submittedName>
        <fullName evidence="5">Metallophosphatase</fullName>
    </submittedName>
</protein>
<keyword evidence="3" id="KW-1133">Transmembrane helix</keyword>
<accession>A0A5B8MVK2</accession>
<evidence type="ECO:0000313" key="6">
    <source>
        <dbReference type="Proteomes" id="UP000316726"/>
    </source>
</evidence>
<organism evidence="5 6">
    <name type="scientific">Chloropicon primus</name>
    <dbReference type="NCBI Taxonomy" id="1764295"/>
    <lineage>
        <taxon>Eukaryota</taxon>
        <taxon>Viridiplantae</taxon>
        <taxon>Chlorophyta</taxon>
        <taxon>Chloropicophyceae</taxon>
        <taxon>Chloropicales</taxon>
        <taxon>Chloropicaceae</taxon>
        <taxon>Chloropicon</taxon>
    </lineage>
</organism>
<evidence type="ECO:0000313" key="5">
    <source>
        <dbReference type="EMBL" id="QDZ23744.1"/>
    </source>
</evidence>
<dbReference type="STRING" id="1764295.A0A5B8MVK2"/>
<feature type="transmembrane region" description="Helical" evidence="3">
    <location>
        <begin position="50"/>
        <end position="72"/>
    </location>
</feature>
<dbReference type="AlphaFoldDB" id="A0A5B8MVK2"/>
<keyword evidence="6" id="KW-1185">Reference proteome</keyword>
<evidence type="ECO:0000256" key="2">
    <source>
        <dbReference type="ARBA" id="ARBA00022801"/>
    </source>
</evidence>
<proteinExistence type="predicted"/>
<keyword evidence="3" id="KW-0472">Membrane</keyword>
<dbReference type="GO" id="GO:0016787">
    <property type="term" value="F:hydrolase activity"/>
    <property type="evidence" value="ECO:0007669"/>
    <property type="project" value="UniProtKB-KW"/>
</dbReference>